<feature type="signal peptide" evidence="1">
    <location>
        <begin position="1"/>
        <end position="21"/>
    </location>
</feature>
<dbReference type="GO" id="GO:0004497">
    <property type="term" value="F:monooxygenase activity"/>
    <property type="evidence" value="ECO:0007669"/>
    <property type="project" value="UniProtKB-KW"/>
</dbReference>
<gene>
    <name evidence="3" type="ORF">ACFQ2C_16110</name>
</gene>
<evidence type="ECO:0000313" key="3">
    <source>
        <dbReference type="EMBL" id="MFD1167128.1"/>
    </source>
</evidence>
<dbReference type="Pfam" id="PF03992">
    <property type="entry name" value="ABM"/>
    <property type="match status" value="1"/>
</dbReference>
<dbReference type="SUPFAM" id="SSF54909">
    <property type="entry name" value="Dimeric alpha+beta barrel"/>
    <property type="match status" value="1"/>
</dbReference>
<evidence type="ECO:0000256" key="1">
    <source>
        <dbReference type="SAM" id="SignalP"/>
    </source>
</evidence>
<dbReference type="Proteomes" id="UP001597205">
    <property type="component" value="Unassembled WGS sequence"/>
</dbReference>
<dbReference type="RefSeq" id="WP_380898256.1">
    <property type="nucleotide sequence ID" value="NZ_JBHTKY010000030.1"/>
</dbReference>
<dbReference type="InterPro" id="IPR011008">
    <property type="entry name" value="Dimeric_a/b-barrel"/>
</dbReference>
<protein>
    <submittedName>
        <fullName evidence="3">Quinol monooxygenase</fullName>
        <ecNumber evidence="3">1.-.-.-</ecNumber>
    </submittedName>
</protein>
<feature type="domain" description="ABM" evidence="2">
    <location>
        <begin position="37"/>
        <end position="134"/>
    </location>
</feature>
<keyword evidence="4" id="KW-1185">Reference proteome</keyword>
<dbReference type="EC" id="1.-.-.-" evidence="3"/>
<comment type="caution">
    <text evidence="3">The sequence shown here is derived from an EMBL/GenBank/DDBJ whole genome shotgun (WGS) entry which is preliminary data.</text>
</comment>
<name>A0ABW3RQW1_9SPHI</name>
<reference evidence="4" key="1">
    <citation type="journal article" date="2019" name="Int. J. Syst. Evol. Microbiol.">
        <title>The Global Catalogue of Microorganisms (GCM) 10K type strain sequencing project: providing services to taxonomists for standard genome sequencing and annotation.</title>
        <authorList>
            <consortium name="The Broad Institute Genomics Platform"/>
            <consortium name="The Broad Institute Genome Sequencing Center for Infectious Disease"/>
            <person name="Wu L."/>
            <person name="Ma J."/>
        </authorList>
    </citation>
    <scope>NUCLEOTIDE SEQUENCE [LARGE SCALE GENOMIC DNA]</scope>
    <source>
        <strain evidence="4">CCUG 52468</strain>
    </source>
</reference>
<dbReference type="Gene3D" id="3.30.70.100">
    <property type="match status" value="1"/>
</dbReference>
<proteinExistence type="predicted"/>
<accession>A0ABW3RQW1</accession>
<organism evidence="3 4">
    <name type="scientific">Sphingobacterium daejeonense</name>
    <dbReference type="NCBI Taxonomy" id="371142"/>
    <lineage>
        <taxon>Bacteria</taxon>
        <taxon>Pseudomonadati</taxon>
        <taxon>Bacteroidota</taxon>
        <taxon>Sphingobacteriia</taxon>
        <taxon>Sphingobacteriales</taxon>
        <taxon>Sphingobacteriaceae</taxon>
        <taxon>Sphingobacterium</taxon>
    </lineage>
</organism>
<dbReference type="EMBL" id="JBHTKY010000030">
    <property type="protein sequence ID" value="MFD1167128.1"/>
    <property type="molecule type" value="Genomic_DNA"/>
</dbReference>
<dbReference type="PROSITE" id="PS51725">
    <property type="entry name" value="ABM"/>
    <property type="match status" value="1"/>
</dbReference>
<dbReference type="InterPro" id="IPR007138">
    <property type="entry name" value="ABM_dom"/>
</dbReference>
<keyword evidence="3" id="KW-0503">Monooxygenase</keyword>
<evidence type="ECO:0000313" key="4">
    <source>
        <dbReference type="Proteomes" id="UP001597205"/>
    </source>
</evidence>
<sequence length="149" mass="17623">MSIIKPIAAVMLFLLSLTAYSQGIEEIDRKGHGDHQLVRMAELEIHPEYWEEYKKILIYEARESVLKEDGVVSIFPMEIKDAEYKIRILEIYANQKAYEDHLKTPHFQYYKTNTLKMVKDLKLIDMKALDKETMGKIFLKNKIRIDSRQ</sequence>
<keyword evidence="1" id="KW-0732">Signal</keyword>
<feature type="chain" id="PRO_5045654531" evidence="1">
    <location>
        <begin position="22"/>
        <end position="149"/>
    </location>
</feature>
<evidence type="ECO:0000259" key="2">
    <source>
        <dbReference type="PROSITE" id="PS51725"/>
    </source>
</evidence>
<keyword evidence="3" id="KW-0560">Oxidoreductase</keyword>